<accession>A0A1L9NQM0</accession>
<keyword evidence="3" id="KW-1185">Reference proteome</keyword>
<proteinExistence type="predicted"/>
<evidence type="ECO:0000256" key="1">
    <source>
        <dbReference type="SAM" id="MobiDB-lite"/>
    </source>
</evidence>
<dbReference type="EMBL" id="KV878176">
    <property type="protein sequence ID" value="OJI91531.1"/>
    <property type="molecule type" value="Genomic_DNA"/>
</dbReference>
<evidence type="ECO:0000313" key="3">
    <source>
        <dbReference type="Proteomes" id="UP000184304"/>
    </source>
</evidence>
<feature type="region of interest" description="Disordered" evidence="1">
    <location>
        <begin position="46"/>
        <end position="65"/>
    </location>
</feature>
<protein>
    <submittedName>
        <fullName evidence="2">Uncharacterized protein</fullName>
    </submittedName>
</protein>
<name>A0A1L9NQM0_ASPTC</name>
<reference evidence="3" key="1">
    <citation type="journal article" date="2017" name="Genome Biol.">
        <title>Comparative genomics reveals high biological diversity and specific adaptations in the industrially and medically important fungal genus Aspergillus.</title>
        <authorList>
            <person name="de Vries R.P."/>
            <person name="Riley R."/>
            <person name="Wiebenga A."/>
            <person name="Aguilar-Osorio G."/>
            <person name="Amillis S."/>
            <person name="Uchima C.A."/>
            <person name="Anderluh G."/>
            <person name="Asadollahi M."/>
            <person name="Askin M."/>
            <person name="Barry K."/>
            <person name="Battaglia E."/>
            <person name="Bayram O."/>
            <person name="Benocci T."/>
            <person name="Braus-Stromeyer S.A."/>
            <person name="Caldana C."/>
            <person name="Canovas D."/>
            <person name="Cerqueira G.C."/>
            <person name="Chen F."/>
            <person name="Chen W."/>
            <person name="Choi C."/>
            <person name="Clum A."/>
            <person name="Dos Santos R.A."/>
            <person name="Damasio A.R."/>
            <person name="Diallinas G."/>
            <person name="Emri T."/>
            <person name="Fekete E."/>
            <person name="Flipphi M."/>
            <person name="Freyberg S."/>
            <person name="Gallo A."/>
            <person name="Gournas C."/>
            <person name="Habgood R."/>
            <person name="Hainaut M."/>
            <person name="Harispe M.L."/>
            <person name="Henrissat B."/>
            <person name="Hilden K.S."/>
            <person name="Hope R."/>
            <person name="Hossain A."/>
            <person name="Karabika E."/>
            <person name="Karaffa L."/>
            <person name="Karanyi Z."/>
            <person name="Krasevec N."/>
            <person name="Kuo A."/>
            <person name="Kusch H."/>
            <person name="LaButti K."/>
            <person name="Lagendijk E.L."/>
            <person name="Lapidus A."/>
            <person name="Levasseur A."/>
            <person name="Lindquist E."/>
            <person name="Lipzen A."/>
            <person name="Logrieco A.F."/>
            <person name="MacCabe A."/>
            <person name="Maekelae M.R."/>
            <person name="Malavazi I."/>
            <person name="Melin P."/>
            <person name="Meyer V."/>
            <person name="Mielnichuk N."/>
            <person name="Miskei M."/>
            <person name="Molnar A.P."/>
            <person name="Mule G."/>
            <person name="Ngan C.Y."/>
            <person name="Orejas M."/>
            <person name="Orosz E."/>
            <person name="Ouedraogo J.P."/>
            <person name="Overkamp K.M."/>
            <person name="Park H.-S."/>
            <person name="Perrone G."/>
            <person name="Piumi F."/>
            <person name="Punt P.J."/>
            <person name="Ram A.F."/>
            <person name="Ramon A."/>
            <person name="Rauscher S."/>
            <person name="Record E."/>
            <person name="Riano-Pachon D.M."/>
            <person name="Robert V."/>
            <person name="Roehrig J."/>
            <person name="Ruller R."/>
            <person name="Salamov A."/>
            <person name="Salih N.S."/>
            <person name="Samson R.A."/>
            <person name="Sandor E."/>
            <person name="Sanguinetti M."/>
            <person name="Schuetze T."/>
            <person name="Sepcic K."/>
            <person name="Shelest E."/>
            <person name="Sherlock G."/>
            <person name="Sophianopoulou V."/>
            <person name="Squina F.M."/>
            <person name="Sun H."/>
            <person name="Susca A."/>
            <person name="Todd R.B."/>
            <person name="Tsang A."/>
            <person name="Unkles S.E."/>
            <person name="van de Wiele N."/>
            <person name="van Rossen-Uffink D."/>
            <person name="Oliveira J.V."/>
            <person name="Vesth T.C."/>
            <person name="Visser J."/>
            <person name="Yu J.-H."/>
            <person name="Zhou M."/>
            <person name="Andersen M.R."/>
            <person name="Archer D.B."/>
            <person name="Baker S.E."/>
            <person name="Benoit I."/>
            <person name="Brakhage A.A."/>
            <person name="Braus G.H."/>
            <person name="Fischer R."/>
            <person name="Frisvad J.C."/>
            <person name="Goldman G.H."/>
            <person name="Houbraken J."/>
            <person name="Oakley B."/>
            <person name="Pocsi I."/>
            <person name="Scazzocchio C."/>
            <person name="Seiboth B."/>
            <person name="vanKuyk P.A."/>
            <person name="Wortman J."/>
            <person name="Dyer P.S."/>
            <person name="Grigoriev I.V."/>
        </authorList>
    </citation>
    <scope>NUCLEOTIDE SEQUENCE [LARGE SCALE GENOMIC DNA]</scope>
    <source>
        <strain evidence="3">CBS 134.48</strain>
    </source>
</reference>
<dbReference type="VEuPathDB" id="FungiDB:ASPTUDRAFT_916583"/>
<dbReference type="Proteomes" id="UP000184304">
    <property type="component" value="Unassembled WGS sequence"/>
</dbReference>
<sequence>MEKAEAGTTAGSQPMVRTASFPHWLVMKIPIEPSATRGMSPRFYSPSSSAACTSRHPSRDRWLGPPLRESGLPGYETTDLLVPAYPGIQVRSQQLVVPSAGPPLVTHAPSLTWGNIQARRIHGIFIWVGGQIASDVCDTCLVGRIVEVTVPWGKGVSSGIPTGMPVSEHSLGSLGYPPRRDKRVPAAIIRFWRLRCFSAFHSPSIMQRKVRRRGRECRCWSVVRTVGLI</sequence>
<dbReference type="AlphaFoldDB" id="A0A1L9NQM0"/>
<organism evidence="2 3">
    <name type="scientific">Aspergillus tubingensis (strain CBS 134.48)</name>
    <dbReference type="NCBI Taxonomy" id="767770"/>
    <lineage>
        <taxon>Eukaryota</taxon>
        <taxon>Fungi</taxon>
        <taxon>Dikarya</taxon>
        <taxon>Ascomycota</taxon>
        <taxon>Pezizomycotina</taxon>
        <taxon>Eurotiomycetes</taxon>
        <taxon>Eurotiomycetidae</taxon>
        <taxon>Eurotiales</taxon>
        <taxon>Aspergillaceae</taxon>
        <taxon>Aspergillus</taxon>
        <taxon>Aspergillus subgen. Circumdati</taxon>
    </lineage>
</organism>
<gene>
    <name evidence="2" type="ORF">ASPTUDRAFT_916583</name>
</gene>
<evidence type="ECO:0000313" key="2">
    <source>
        <dbReference type="EMBL" id="OJI91531.1"/>
    </source>
</evidence>
<dbReference type="OrthoDB" id="10345818at2759"/>